<reference evidence="3 4" key="1">
    <citation type="submission" date="2024-05" db="EMBL/GenBank/DDBJ databases">
        <title>A draft genome resource for the thread blight pathogen Marasmius tenuissimus strain MS-2.</title>
        <authorList>
            <person name="Yulfo-Soto G.E."/>
            <person name="Baruah I.K."/>
            <person name="Amoako-Attah I."/>
            <person name="Bukari Y."/>
            <person name="Meinhardt L.W."/>
            <person name="Bailey B.A."/>
            <person name="Cohen S.P."/>
        </authorList>
    </citation>
    <scope>NUCLEOTIDE SEQUENCE [LARGE SCALE GENOMIC DNA]</scope>
    <source>
        <strain evidence="3 4">MS-2</strain>
    </source>
</reference>
<evidence type="ECO:0000259" key="2">
    <source>
        <dbReference type="Pfam" id="PF20152"/>
    </source>
</evidence>
<feature type="non-terminal residue" evidence="3">
    <location>
        <position position="215"/>
    </location>
</feature>
<dbReference type="EMBL" id="JBBXMP010000564">
    <property type="protein sequence ID" value="KAL0057373.1"/>
    <property type="molecule type" value="Genomic_DNA"/>
</dbReference>
<feature type="transmembrane region" description="Helical" evidence="1">
    <location>
        <begin position="65"/>
        <end position="85"/>
    </location>
</feature>
<dbReference type="Pfam" id="PF20152">
    <property type="entry name" value="DUF6534"/>
    <property type="match status" value="1"/>
</dbReference>
<comment type="caution">
    <text evidence="3">The sequence shown here is derived from an EMBL/GenBank/DDBJ whole genome shotgun (WGS) entry which is preliminary data.</text>
</comment>
<gene>
    <name evidence="3" type="ORF">AAF712_015990</name>
</gene>
<keyword evidence="1" id="KW-0472">Membrane</keyword>
<accession>A0ABR2Z7X9</accession>
<sequence>MAAASQALITYCLWYSFKAHMDEASTNPQRIFQRLSLIVVLRGAILTLTQLVLAILYLAQPHRLWWTPIHQVLATLYYSTAIATLNMREISRFKPQELEIVKESLRDSVLERGLSVTAPVTDDPLMNYINHVHHPAPVLNIHPTETTRPETSFGTPVNLRLDQGNREKGFPVEPWRPTHHGLGLLLPVSEDTNVIHALEPNRFQEDVSVSSTASK</sequence>
<name>A0ABR2Z7X9_9AGAR</name>
<feature type="domain" description="DUF6534" evidence="2">
    <location>
        <begin position="3"/>
        <end position="89"/>
    </location>
</feature>
<feature type="transmembrane region" description="Helical" evidence="1">
    <location>
        <begin position="35"/>
        <end position="59"/>
    </location>
</feature>
<organism evidence="3 4">
    <name type="scientific">Marasmius tenuissimus</name>
    <dbReference type="NCBI Taxonomy" id="585030"/>
    <lineage>
        <taxon>Eukaryota</taxon>
        <taxon>Fungi</taxon>
        <taxon>Dikarya</taxon>
        <taxon>Basidiomycota</taxon>
        <taxon>Agaricomycotina</taxon>
        <taxon>Agaricomycetes</taxon>
        <taxon>Agaricomycetidae</taxon>
        <taxon>Agaricales</taxon>
        <taxon>Marasmiineae</taxon>
        <taxon>Marasmiaceae</taxon>
        <taxon>Marasmius</taxon>
    </lineage>
</organism>
<dbReference type="Proteomes" id="UP001437256">
    <property type="component" value="Unassembled WGS sequence"/>
</dbReference>
<evidence type="ECO:0000256" key="1">
    <source>
        <dbReference type="SAM" id="Phobius"/>
    </source>
</evidence>
<protein>
    <recommendedName>
        <fullName evidence="2">DUF6534 domain-containing protein</fullName>
    </recommendedName>
</protein>
<keyword evidence="1" id="KW-1133">Transmembrane helix</keyword>
<keyword evidence="1" id="KW-0812">Transmembrane</keyword>
<keyword evidence="4" id="KW-1185">Reference proteome</keyword>
<proteinExistence type="predicted"/>
<evidence type="ECO:0000313" key="3">
    <source>
        <dbReference type="EMBL" id="KAL0057373.1"/>
    </source>
</evidence>
<evidence type="ECO:0000313" key="4">
    <source>
        <dbReference type="Proteomes" id="UP001437256"/>
    </source>
</evidence>
<dbReference type="InterPro" id="IPR045339">
    <property type="entry name" value="DUF6534"/>
</dbReference>